<sequence>MKKILLLTFILLSLHAHAAITTLTLDGLGSGHAGKHRHGTGQDTGNDGKYDAVMHHGGGTPLLAVGTQNTAAGEIRRAMIKWALPASIDNVAITSGSQIKSVQLRLHIDFTTQRPPSDLMLGQNYSFSRLVNPSTLDFEKSVVNAFNTGVTPHQATGEVIIDVTHLVKTQYNQGPERHIAAFIFFLENEAEHFADTTALYLIGASGAPTPTTLTIETY</sequence>
<gene>
    <name evidence="2" type="ORF">QEH59_05050</name>
</gene>
<evidence type="ECO:0000313" key="3">
    <source>
        <dbReference type="Proteomes" id="UP001243717"/>
    </source>
</evidence>
<dbReference type="RefSeq" id="WP_308984265.1">
    <property type="nucleotide sequence ID" value="NZ_JARXIC010000006.1"/>
</dbReference>
<feature type="signal peptide" evidence="1">
    <location>
        <begin position="1"/>
        <end position="18"/>
    </location>
</feature>
<evidence type="ECO:0000256" key="1">
    <source>
        <dbReference type="SAM" id="SignalP"/>
    </source>
</evidence>
<evidence type="ECO:0000313" key="2">
    <source>
        <dbReference type="EMBL" id="MDQ8193778.1"/>
    </source>
</evidence>
<name>A0ABU1AJJ3_9BACT</name>
<feature type="chain" id="PRO_5047493621" evidence="1">
    <location>
        <begin position="19"/>
        <end position="218"/>
    </location>
</feature>
<reference evidence="2 3" key="1">
    <citation type="submission" date="2023-04" db="EMBL/GenBank/DDBJ databases">
        <title>A novel bacteria isolated from coastal sediment.</title>
        <authorList>
            <person name="Liu X.-J."/>
            <person name="Du Z.-J."/>
        </authorList>
    </citation>
    <scope>NUCLEOTIDE SEQUENCE [LARGE SCALE GENOMIC DNA]</scope>
    <source>
        <strain evidence="2 3">SDUM461004</strain>
    </source>
</reference>
<proteinExistence type="predicted"/>
<accession>A0ABU1AJJ3</accession>
<dbReference type="EMBL" id="JARXIC010000006">
    <property type="protein sequence ID" value="MDQ8193778.1"/>
    <property type="molecule type" value="Genomic_DNA"/>
</dbReference>
<comment type="caution">
    <text evidence="2">The sequence shown here is derived from an EMBL/GenBank/DDBJ whole genome shotgun (WGS) entry which is preliminary data.</text>
</comment>
<protein>
    <submittedName>
        <fullName evidence="2">Uncharacterized protein</fullName>
    </submittedName>
</protein>
<organism evidence="2 3">
    <name type="scientific">Thalassobacterium sedimentorum</name>
    <dbReference type="NCBI Taxonomy" id="3041258"/>
    <lineage>
        <taxon>Bacteria</taxon>
        <taxon>Pseudomonadati</taxon>
        <taxon>Verrucomicrobiota</taxon>
        <taxon>Opitutia</taxon>
        <taxon>Puniceicoccales</taxon>
        <taxon>Coraliomargaritaceae</taxon>
        <taxon>Thalassobacterium</taxon>
    </lineage>
</organism>
<keyword evidence="3" id="KW-1185">Reference proteome</keyword>
<dbReference type="Proteomes" id="UP001243717">
    <property type="component" value="Unassembled WGS sequence"/>
</dbReference>
<keyword evidence="1" id="KW-0732">Signal</keyword>